<dbReference type="AlphaFoldDB" id="C0EGW3"/>
<reference evidence="1 2" key="2">
    <citation type="submission" date="2009-02" db="EMBL/GenBank/DDBJ databases">
        <title>Draft genome sequence of Clostridium methylpentosum (DSM 5476).</title>
        <authorList>
            <person name="Sudarsanam P."/>
            <person name="Ley R."/>
            <person name="Guruge J."/>
            <person name="Turnbaugh P.J."/>
            <person name="Mahowald M."/>
            <person name="Liep D."/>
            <person name="Gordon J."/>
        </authorList>
    </citation>
    <scope>NUCLEOTIDE SEQUENCE [LARGE SCALE GENOMIC DNA]</scope>
    <source>
        <strain evidence="1 2">DSM 5476</strain>
    </source>
</reference>
<sequence length="39" mass="4763">MLDRTRRLHKLKKACYWHNFGTNRRMIAPASHRLSPVNW</sequence>
<evidence type="ECO:0000313" key="2">
    <source>
        <dbReference type="Proteomes" id="UP000003340"/>
    </source>
</evidence>
<comment type="caution">
    <text evidence="1">The sequence shown here is derived from an EMBL/GenBank/DDBJ whole genome shotgun (WGS) entry which is preliminary data.</text>
</comment>
<dbReference type="HOGENOM" id="CLU_3307460_0_0_9"/>
<keyword evidence="2" id="KW-1185">Reference proteome</keyword>
<protein>
    <submittedName>
        <fullName evidence="1">Uncharacterized protein</fullName>
    </submittedName>
</protein>
<dbReference type="Proteomes" id="UP000003340">
    <property type="component" value="Unassembled WGS sequence"/>
</dbReference>
<evidence type="ECO:0000313" key="1">
    <source>
        <dbReference type="EMBL" id="EEG29290.1"/>
    </source>
</evidence>
<gene>
    <name evidence="1" type="ORF">CLOSTMETH_03107</name>
</gene>
<name>C0EGW3_9FIRM</name>
<accession>C0EGW3</accession>
<organism evidence="1 2">
    <name type="scientific">[Clostridium] methylpentosum DSM 5476</name>
    <dbReference type="NCBI Taxonomy" id="537013"/>
    <lineage>
        <taxon>Bacteria</taxon>
        <taxon>Bacillati</taxon>
        <taxon>Bacillota</taxon>
        <taxon>Clostridia</taxon>
        <taxon>Eubacteriales</taxon>
        <taxon>Oscillospiraceae</taxon>
        <taxon>Oscillospiraceae incertae sedis</taxon>
    </lineage>
</organism>
<reference evidence="1 2" key="1">
    <citation type="submission" date="2009-01" db="EMBL/GenBank/DDBJ databases">
        <authorList>
            <person name="Fulton L."/>
            <person name="Clifton S."/>
            <person name="Fulton B."/>
            <person name="Xu J."/>
            <person name="Minx P."/>
            <person name="Pepin K.H."/>
            <person name="Johnson M."/>
            <person name="Bhonagiri V."/>
            <person name="Nash W.E."/>
            <person name="Mardis E.R."/>
            <person name="Wilson R.K."/>
        </authorList>
    </citation>
    <scope>NUCLEOTIDE SEQUENCE [LARGE SCALE GENOMIC DNA]</scope>
    <source>
        <strain evidence="1 2">DSM 5476</strain>
    </source>
</reference>
<proteinExistence type="predicted"/>
<dbReference type="EMBL" id="ACEC01000111">
    <property type="protein sequence ID" value="EEG29290.1"/>
    <property type="molecule type" value="Genomic_DNA"/>
</dbReference>